<dbReference type="Proteomes" id="UP000451048">
    <property type="component" value="Unassembled WGS sequence"/>
</dbReference>
<protein>
    <recommendedName>
        <fullName evidence="7 9">Uroporphyrinogen-III synthase</fullName>
        <ecNumber evidence="3 9">4.2.1.75</ecNumber>
    </recommendedName>
</protein>
<sequence length="258" mass="29366">MRFINTRPQDRADRLTQAMQDAGYQVEHLPLLELIAVPLSEELQQLYQQLDQVQVIVVVSPTAVDIGMKYLIKSGLNLHQLAHIRWIAVGQATAKALAQFGIQSDVPEVESSEGMLDLPLLKQQNDLQKIAFWRGLGGRQFMMQQLQQQGVKIANFVLYHRQCPQQSVFEFPRLLEKMELDQPVAVLISSEASWKNWLQLCAQNPCKQKWVYLVLGERLTAILNQAQHSLGNTINIIQLENLSASEIIQRMSDWRGAV</sequence>
<name>A0A1L6KR58_ACIHA</name>
<evidence type="ECO:0000313" key="13">
    <source>
        <dbReference type="Proteomes" id="UP000451048"/>
    </source>
</evidence>
<evidence type="ECO:0000256" key="8">
    <source>
        <dbReference type="ARBA" id="ARBA00048617"/>
    </source>
</evidence>
<accession>A0A1L6KR58</accession>
<dbReference type="PANTHER" id="PTHR38042:SF1">
    <property type="entry name" value="UROPORPHYRINOGEN-III SYNTHASE, CHLOROPLASTIC"/>
    <property type="match status" value="1"/>
</dbReference>
<evidence type="ECO:0000313" key="12">
    <source>
        <dbReference type="EMBL" id="QHI14610.1"/>
    </source>
</evidence>
<evidence type="ECO:0000256" key="5">
    <source>
        <dbReference type="ARBA" id="ARBA00023244"/>
    </source>
</evidence>
<dbReference type="SUPFAM" id="SSF69618">
    <property type="entry name" value="HemD-like"/>
    <property type="match status" value="1"/>
</dbReference>
<feature type="domain" description="Tetrapyrrole biosynthesis uroporphyrinogen III synthase" evidence="10">
    <location>
        <begin position="13"/>
        <end position="226"/>
    </location>
</feature>
<dbReference type="EMBL" id="WTTO01000013">
    <property type="protein sequence ID" value="NAR73115.1"/>
    <property type="molecule type" value="Genomic_DNA"/>
</dbReference>
<dbReference type="UniPathway" id="UPA00251">
    <property type="reaction ID" value="UER00320"/>
</dbReference>
<gene>
    <name evidence="12" type="ORF">AhaeAN43_15215</name>
    <name evidence="11" type="ORF">GPS52_06335</name>
</gene>
<dbReference type="InterPro" id="IPR036108">
    <property type="entry name" value="4pyrrol_syn_uPrphyn_synt_sf"/>
</dbReference>
<reference evidence="12 14" key="1">
    <citation type="submission" date="2018-08" db="EMBL/GenBank/DDBJ databases">
        <title>Analysis of the genomic diversity of Mexican Acinetobacter haemolyticus clinical isolates.</title>
        <authorList>
            <person name="Castro-Jaimes S."/>
            <person name="Cevallos M.A."/>
        </authorList>
    </citation>
    <scope>NUCLEOTIDE SEQUENCE [LARGE SCALE GENOMIC DNA]</scope>
    <source>
        <strain evidence="12 14">AN43</strain>
    </source>
</reference>
<comment type="catalytic activity">
    <reaction evidence="8 9">
        <text>hydroxymethylbilane = uroporphyrinogen III + H2O</text>
        <dbReference type="Rhea" id="RHEA:18965"/>
        <dbReference type="ChEBI" id="CHEBI:15377"/>
        <dbReference type="ChEBI" id="CHEBI:57308"/>
        <dbReference type="ChEBI" id="CHEBI:57845"/>
        <dbReference type="EC" id="4.2.1.75"/>
    </reaction>
</comment>
<proteinExistence type="inferred from homology"/>
<keyword evidence="5 9" id="KW-0627">Porphyrin biosynthesis</keyword>
<evidence type="ECO:0000256" key="4">
    <source>
        <dbReference type="ARBA" id="ARBA00023239"/>
    </source>
</evidence>
<dbReference type="EC" id="4.2.1.75" evidence="3 9"/>
<dbReference type="GO" id="GO:0006782">
    <property type="term" value="P:protoporphyrinogen IX biosynthetic process"/>
    <property type="evidence" value="ECO:0007669"/>
    <property type="project" value="UniProtKB-UniRule"/>
</dbReference>
<evidence type="ECO:0000313" key="11">
    <source>
        <dbReference type="EMBL" id="NAR73115.1"/>
    </source>
</evidence>
<dbReference type="InterPro" id="IPR003754">
    <property type="entry name" value="4pyrrol_synth_uPrphyn_synth"/>
</dbReference>
<dbReference type="EMBL" id="CP031976">
    <property type="protein sequence ID" value="QHI14610.1"/>
    <property type="molecule type" value="Genomic_DNA"/>
</dbReference>
<dbReference type="GO" id="GO:0004852">
    <property type="term" value="F:uroporphyrinogen-III synthase activity"/>
    <property type="evidence" value="ECO:0007669"/>
    <property type="project" value="UniProtKB-UniRule"/>
</dbReference>
<evidence type="ECO:0000256" key="3">
    <source>
        <dbReference type="ARBA" id="ARBA00013109"/>
    </source>
</evidence>
<evidence type="ECO:0000313" key="14">
    <source>
        <dbReference type="Proteomes" id="UP000463868"/>
    </source>
</evidence>
<dbReference type="GO" id="GO:0006780">
    <property type="term" value="P:uroporphyrinogen III biosynthetic process"/>
    <property type="evidence" value="ECO:0007669"/>
    <property type="project" value="UniProtKB-UniRule"/>
</dbReference>
<dbReference type="RefSeq" id="WP_005087939.1">
    <property type="nucleotide sequence ID" value="NZ_BKQF01000006.1"/>
</dbReference>
<dbReference type="Pfam" id="PF02602">
    <property type="entry name" value="HEM4"/>
    <property type="match status" value="1"/>
</dbReference>
<keyword evidence="4 9" id="KW-0456">Lyase</keyword>
<comment type="pathway">
    <text evidence="1 9">Porphyrin-containing compound metabolism; protoporphyrin-IX biosynthesis; coproporphyrinogen-III from 5-aminolevulinate: step 3/4.</text>
</comment>
<dbReference type="STRING" id="29430.AHTJS_15175"/>
<dbReference type="InterPro" id="IPR039793">
    <property type="entry name" value="UROS/Hem4"/>
</dbReference>
<dbReference type="CDD" id="cd06578">
    <property type="entry name" value="HemD"/>
    <property type="match status" value="1"/>
</dbReference>
<dbReference type="Gene3D" id="3.40.50.10090">
    <property type="match status" value="2"/>
</dbReference>
<evidence type="ECO:0000256" key="7">
    <source>
        <dbReference type="ARBA" id="ARBA00040167"/>
    </source>
</evidence>
<evidence type="ECO:0000256" key="6">
    <source>
        <dbReference type="ARBA" id="ARBA00037589"/>
    </source>
</evidence>
<organism evidence="11 13">
    <name type="scientific">Acinetobacter haemolyticus</name>
    <dbReference type="NCBI Taxonomy" id="29430"/>
    <lineage>
        <taxon>Bacteria</taxon>
        <taxon>Pseudomonadati</taxon>
        <taxon>Pseudomonadota</taxon>
        <taxon>Gammaproteobacteria</taxon>
        <taxon>Moraxellales</taxon>
        <taxon>Moraxellaceae</taxon>
        <taxon>Acinetobacter</taxon>
    </lineage>
</organism>
<evidence type="ECO:0000259" key="10">
    <source>
        <dbReference type="Pfam" id="PF02602"/>
    </source>
</evidence>
<comment type="similarity">
    <text evidence="2 9">Belongs to the uroporphyrinogen-III synthase family.</text>
</comment>
<evidence type="ECO:0000256" key="1">
    <source>
        <dbReference type="ARBA" id="ARBA00004772"/>
    </source>
</evidence>
<dbReference type="KEGG" id="ahl:AHTJS_15175"/>
<evidence type="ECO:0000256" key="2">
    <source>
        <dbReference type="ARBA" id="ARBA00008133"/>
    </source>
</evidence>
<dbReference type="PANTHER" id="PTHR38042">
    <property type="entry name" value="UROPORPHYRINOGEN-III SYNTHASE, CHLOROPLASTIC"/>
    <property type="match status" value="1"/>
</dbReference>
<evidence type="ECO:0000256" key="9">
    <source>
        <dbReference type="RuleBase" id="RU366031"/>
    </source>
</evidence>
<dbReference type="Proteomes" id="UP000463868">
    <property type="component" value="Chromosome"/>
</dbReference>
<reference evidence="11 13" key="2">
    <citation type="submission" date="2019-12" db="EMBL/GenBank/DDBJ databases">
        <title>Acinetobacter haemolyticus comparative genomics.</title>
        <authorList>
            <person name="Castro-Jaimes S."/>
            <person name="Bello-Lopez E."/>
            <person name="Velazquez-Acosta C."/>
            <person name="Volkow-Fernandez P."/>
            <person name="Lozano-Zarain P."/>
            <person name="Castillo Ramirez S."/>
            <person name="Cevallos M.A."/>
        </authorList>
    </citation>
    <scope>NUCLEOTIDE SEQUENCE [LARGE SCALE GENOMIC DNA]</scope>
    <source>
        <strain evidence="11 13">AN10</strain>
    </source>
</reference>
<dbReference type="OrthoDB" id="9787650at2"/>
<dbReference type="AlphaFoldDB" id="A0A1L6KR58"/>
<comment type="function">
    <text evidence="6 9">Catalyzes cyclization of the linear tetrapyrrole, hydroxymethylbilane, to the macrocyclic uroporphyrinogen III.</text>
</comment>